<feature type="region of interest" description="Disordered" evidence="1">
    <location>
        <begin position="406"/>
        <end position="449"/>
    </location>
</feature>
<dbReference type="OMA" id="CKSYKSV"/>
<reference evidence="2" key="1">
    <citation type="submission" date="2021-01" db="UniProtKB">
        <authorList>
            <consortium name="EnsemblPlants"/>
        </authorList>
    </citation>
    <scope>IDENTIFICATION</scope>
</reference>
<feature type="compositionally biased region" description="Polar residues" evidence="1">
    <location>
        <begin position="9"/>
        <end position="20"/>
    </location>
</feature>
<dbReference type="PANTHER" id="PTHR33781:SF4">
    <property type="entry name" value="PROTEIN PHYTOCHROME KINASE SUBSTRATE 1"/>
    <property type="match status" value="1"/>
</dbReference>
<name>A0A7N0UJD3_KALFE</name>
<feature type="region of interest" description="Disordered" evidence="1">
    <location>
        <begin position="1"/>
        <end position="22"/>
    </location>
</feature>
<evidence type="ECO:0000313" key="2">
    <source>
        <dbReference type="EnsemblPlants" id="Kaladp0071s0111.1.v1.1.CDS.1"/>
    </source>
</evidence>
<dbReference type="AlphaFoldDB" id="A0A7N0UJD3"/>
<accession>A0A7N0UJD3</accession>
<dbReference type="InterPro" id="IPR039615">
    <property type="entry name" value="PKS"/>
</dbReference>
<dbReference type="GO" id="GO:0009638">
    <property type="term" value="P:phototropism"/>
    <property type="evidence" value="ECO:0007669"/>
    <property type="project" value="InterPro"/>
</dbReference>
<sequence length="449" mass="49153">MGSGATGYQFPQSLSLSNSSKVRDPSFSAYLDEADGRYVAELSRSRSGQRGRVSADGEIGVFSADKYFNEGVEAGQKPRERVKAVESGLRRSGLEGDDREAVFTPARSKINLGTPSVRSDSSWHSQSALLHGFPSQVPGRHSTGEKQGKKSFLSGVSCRCSCVTKKSLKVDDRHGASKEPITIRPGMNRADQLLQVGATPPRKPWMRNSKMHCPSPAPSQVEKTRGDPSPKLQNVASQGSPYSARSFDIPAVEKIIKSTSTERQLNLMKRDQRNPRSEDVYIPPAISVEYFTDAESDASSDLFEIDSLTGHRKKSFSSQIPDSSASGYATPTTCYAPSEASIDWSVVTASAADFSGLSDCEELKPAMSVAKTWKNRDTAPEIRRHNNENINRSSTVRVTANVDPQKTREYVNSHQRMPVSRFPAQANTSHPPTSSRSHSDTKCELSNFK</sequence>
<evidence type="ECO:0000256" key="1">
    <source>
        <dbReference type="SAM" id="MobiDB-lite"/>
    </source>
</evidence>
<feature type="region of interest" description="Disordered" evidence="1">
    <location>
        <begin position="131"/>
        <end position="150"/>
    </location>
</feature>
<dbReference type="Proteomes" id="UP000594263">
    <property type="component" value="Unplaced"/>
</dbReference>
<dbReference type="Gramene" id="Kaladp0071s0111.1.v1.1">
    <property type="protein sequence ID" value="Kaladp0071s0111.1.v1.1.CDS.1"/>
    <property type="gene ID" value="Kaladp0071s0111.v1.1"/>
</dbReference>
<organism evidence="2 3">
    <name type="scientific">Kalanchoe fedtschenkoi</name>
    <name type="common">Lavender scallops</name>
    <name type="synonym">South American air plant</name>
    <dbReference type="NCBI Taxonomy" id="63787"/>
    <lineage>
        <taxon>Eukaryota</taxon>
        <taxon>Viridiplantae</taxon>
        <taxon>Streptophyta</taxon>
        <taxon>Embryophyta</taxon>
        <taxon>Tracheophyta</taxon>
        <taxon>Spermatophyta</taxon>
        <taxon>Magnoliopsida</taxon>
        <taxon>eudicotyledons</taxon>
        <taxon>Gunneridae</taxon>
        <taxon>Pentapetalae</taxon>
        <taxon>Saxifragales</taxon>
        <taxon>Crassulaceae</taxon>
        <taxon>Kalanchoe</taxon>
    </lineage>
</organism>
<feature type="region of interest" description="Disordered" evidence="1">
    <location>
        <begin position="201"/>
        <end position="243"/>
    </location>
</feature>
<keyword evidence="3" id="KW-1185">Reference proteome</keyword>
<dbReference type="EnsemblPlants" id="Kaladp0071s0111.1.v1.1">
    <property type="protein sequence ID" value="Kaladp0071s0111.1.v1.1.CDS.1"/>
    <property type="gene ID" value="Kaladp0071s0111.v1.1"/>
</dbReference>
<proteinExistence type="predicted"/>
<feature type="compositionally biased region" description="Polar residues" evidence="1">
    <location>
        <begin position="231"/>
        <end position="243"/>
    </location>
</feature>
<evidence type="ECO:0000313" key="3">
    <source>
        <dbReference type="Proteomes" id="UP000594263"/>
    </source>
</evidence>
<dbReference type="PANTHER" id="PTHR33781">
    <property type="entry name" value="PROTEIN PHYTOCHROME KINASE SUBSTRATE 1-RELATED"/>
    <property type="match status" value="1"/>
</dbReference>
<protein>
    <submittedName>
        <fullName evidence="2">Uncharacterized protein</fullName>
    </submittedName>
</protein>